<organism evidence="1 2">
    <name type="scientific">Caerostris extrusa</name>
    <name type="common">Bark spider</name>
    <name type="synonym">Caerostris bankana</name>
    <dbReference type="NCBI Taxonomy" id="172846"/>
    <lineage>
        <taxon>Eukaryota</taxon>
        <taxon>Metazoa</taxon>
        <taxon>Ecdysozoa</taxon>
        <taxon>Arthropoda</taxon>
        <taxon>Chelicerata</taxon>
        <taxon>Arachnida</taxon>
        <taxon>Araneae</taxon>
        <taxon>Araneomorphae</taxon>
        <taxon>Entelegynae</taxon>
        <taxon>Araneoidea</taxon>
        <taxon>Araneidae</taxon>
        <taxon>Caerostris</taxon>
    </lineage>
</organism>
<evidence type="ECO:0000313" key="1">
    <source>
        <dbReference type="EMBL" id="GIX87888.1"/>
    </source>
</evidence>
<dbReference type="EMBL" id="BPLR01021275">
    <property type="protein sequence ID" value="GIX87888.1"/>
    <property type="molecule type" value="Genomic_DNA"/>
</dbReference>
<dbReference type="AlphaFoldDB" id="A0AAV4NVU3"/>
<gene>
    <name evidence="1" type="ORF">CEXT_609841</name>
</gene>
<protein>
    <submittedName>
        <fullName evidence="1">Uncharacterized protein</fullName>
    </submittedName>
</protein>
<proteinExistence type="predicted"/>
<name>A0AAV4NVU3_CAEEX</name>
<accession>A0AAV4NVU3</accession>
<evidence type="ECO:0000313" key="2">
    <source>
        <dbReference type="Proteomes" id="UP001054945"/>
    </source>
</evidence>
<keyword evidence="2" id="KW-1185">Reference proteome</keyword>
<sequence>MISNVAYLAPEHYGSKLFHYSSSAIQRLRAKRRKTVVFPGRNRMLPNQITISFQLRVIKNLRLAGERVFRFSANNDGFFLVSLCAG</sequence>
<comment type="caution">
    <text evidence="1">The sequence shown here is derived from an EMBL/GenBank/DDBJ whole genome shotgun (WGS) entry which is preliminary data.</text>
</comment>
<dbReference type="Proteomes" id="UP001054945">
    <property type="component" value="Unassembled WGS sequence"/>
</dbReference>
<reference evidence="1 2" key="1">
    <citation type="submission" date="2021-06" db="EMBL/GenBank/DDBJ databases">
        <title>Caerostris extrusa draft genome.</title>
        <authorList>
            <person name="Kono N."/>
            <person name="Arakawa K."/>
        </authorList>
    </citation>
    <scope>NUCLEOTIDE SEQUENCE [LARGE SCALE GENOMIC DNA]</scope>
</reference>